<dbReference type="InterPro" id="IPR011990">
    <property type="entry name" value="TPR-like_helical_dom_sf"/>
</dbReference>
<evidence type="ECO:0000313" key="1">
    <source>
        <dbReference type="EMBL" id="RDC54159.1"/>
    </source>
</evidence>
<dbReference type="SUPFAM" id="SSF74653">
    <property type="entry name" value="TolA/TonB C-terminal domain"/>
    <property type="match status" value="1"/>
</dbReference>
<dbReference type="Gene3D" id="1.25.40.10">
    <property type="entry name" value="Tetratricopeptide repeat domain"/>
    <property type="match status" value="1"/>
</dbReference>
<accession>A0A369PTV7</accession>
<gene>
    <name evidence="1" type="ORF">DU508_23285</name>
</gene>
<sequence length="324" mass="36795">MFGKAEIKTSEILGSWVASNVSYLSGDELPDENVLKYSYTKYTFEAPDKMYFAAVYHVLGSEFRYELKGNRILLKSAVGYLINTFRIMELTNNRLILISADLNGSLDSPTSLRYTFYREGFIQQNLPLSPNDIYKVNGTDTLFNSGQKIYALFKGTDFSEHISHELYKVNVSTRTGTLHATFIVDANGKADGLKIIQGINPAYDKAYTKIFYAARNNWKPATRNGRPVRVLMYQEKKYFTSDEAIPSFFNSQKANQAYHNKDYETALYYYDQALATRPDETTDLYHRGICKQMLGNLAGACSDWNKVKALKSDVADGVMAKYCN</sequence>
<keyword evidence="2" id="KW-1185">Reference proteome</keyword>
<dbReference type="AlphaFoldDB" id="A0A369PTV7"/>
<protein>
    <recommendedName>
        <fullName evidence="3">TonB C-terminal domain-containing protein</fullName>
    </recommendedName>
</protein>
<evidence type="ECO:0008006" key="3">
    <source>
        <dbReference type="Google" id="ProtNLM"/>
    </source>
</evidence>
<dbReference type="Gene3D" id="3.30.1150.10">
    <property type="match status" value="1"/>
</dbReference>
<name>A0A369PTV7_9SPHI</name>
<organism evidence="1 2">
    <name type="scientific">Pedobacter chinensis</name>
    <dbReference type="NCBI Taxonomy" id="2282421"/>
    <lineage>
        <taxon>Bacteria</taxon>
        <taxon>Pseudomonadati</taxon>
        <taxon>Bacteroidota</taxon>
        <taxon>Sphingobacteriia</taxon>
        <taxon>Sphingobacteriales</taxon>
        <taxon>Sphingobacteriaceae</taxon>
        <taxon>Pedobacter</taxon>
    </lineage>
</organism>
<dbReference type="Proteomes" id="UP000253961">
    <property type="component" value="Unassembled WGS sequence"/>
</dbReference>
<proteinExistence type="predicted"/>
<comment type="caution">
    <text evidence="1">The sequence shown here is derived from an EMBL/GenBank/DDBJ whole genome shotgun (WGS) entry which is preliminary data.</text>
</comment>
<reference evidence="1 2" key="1">
    <citation type="submission" date="2018-07" db="EMBL/GenBank/DDBJ databases">
        <title>Pedobacter sp. nov., isolated from soil.</title>
        <authorList>
            <person name="Zhou L.Y."/>
            <person name="Du Z.J."/>
        </authorList>
    </citation>
    <scope>NUCLEOTIDE SEQUENCE [LARGE SCALE GENOMIC DNA]</scope>
    <source>
        <strain evidence="1 2">JDX94</strain>
    </source>
</reference>
<evidence type="ECO:0000313" key="2">
    <source>
        <dbReference type="Proteomes" id="UP000253961"/>
    </source>
</evidence>
<dbReference type="EMBL" id="QPKV01000017">
    <property type="protein sequence ID" value="RDC54159.1"/>
    <property type="molecule type" value="Genomic_DNA"/>
</dbReference>
<dbReference type="SUPFAM" id="SSF48452">
    <property type="entry name" value="TPR-like"/>
    <property type="match status" value="1"/>
</dbReference>